<organism evidence="2">
    <name type="scientific">Phaeomonas parva</name>
    <dbReference type="NCBI Taxonomy" id="124430"/>
    <lineage>
        <taxon>Eukaryota</taxon>
        <taxon>Sar</taxon>
        <taxon>Stramenopiles</taxon>
        <taxon>Ochrophyta</taxon>
        <taxon>Pinguiophyceae</taxon>
        <taxon>Pinguiochrysidales</taxon>
        <taxon>Pinguiochrysidaceae</taxon>
        <taxon>Phaeomonas</taxon>
    </lineage>
</organism>
<gene>
    <name evidence="2" type="ORF">PPAR1163_LOCUS28913</name>
</gene>
<reference evidence="2" key="1">
    <citation type="submission" date="2021-01" db="EMBL/GenBank/DDBJ databases">
        <authorList>
            <person name="Corre E."/>
            <person name="Pelletier E."/>
            <person name="Niang G."/>
            <person name="Scheremetjew M."/>
            <person name="Finn R."/>
            <person name="Kale V."/>
            <person name="Holt S."/>
            <person name="Cochrane G."/>
            <person name="Meng A."/>
            <person name="Brown T."/>
            <person name="Cohen L."/>
        </authorList>
    </citation>
    <scope>NUCLEOTIDE SEQUENCE</scope>
    <source>
        <strain evidence="2">CCMP2877</strain>
    </source>
</reference>
<evidence type="ECO:0000256" key="1">
    <source>
        <dbReference type="SAM" id="MobiDB-lite"/>
    </source>
</evidence>
<evidence type="ECO:0000313" key="2">
    <source>
        <dbReference type="EMBL" id="CAD9270474.1"/>
    </source>
</evidence>
<accession>A0A7S1UKJ7</accession>
<sequence>MIYEEPPSVMIGGGSSVRSASVIDEEEASQALNPVIRPHTQSKFARRLGQPDKDGYIRALPAATSPKRKRRGGARTQAGARGKGLRVSTSMGAMQHASVTFSPVALRHKLGSDARTSKGLTAGSLLQALEEASVGSLDMRPHREWDTSSLGSAESFEQITRIA</sequence>
<dbReference type="AlphaFoldDB" id="A0A7S1UKJ7"/>
<protein>
    <submittedName>
        <fullName evidence="2">Uncharacterized protein</fullName>
    </submittedName>
</protein>
<proteinExistence type="predicted"/>
<dbReference type="EMBL" id="HBGJ01045999">
    <property type="protein sequence ID" value="CAD9270474.1"/>
    <property type="molecule type" value="Transcribed_RNA"/>
</dbReference>
<feature type="region of interest" description="Disordered" evidence="1">
    <location>
        <begin position="61"/>
        <end position="88"/>
    </location>
</feature>
<name>A0A7S1UKJ7_9STRA</name>